<dbReference type="CDD" id="cd01392">
    <property type="entry name" value="HTH_LacI"/>
    <property type="match status" value="1"/>
</dbReference>
<reference evidence="5 6" key="1">
    <citation type="submission" date="2018-08" db="EMBL/GenBank/DDBJ databases">
        <title>Genomic Encyclopedia of Archaeal and Bacterial Type Strains, Phase II (KMG-II): from individual species to whole genera.</title>
        <authorList>
            <person name="Goeker M."/>
        </authorList>
    </citation>
    <scope>NUCLEOTIDE SEQUENCE [LARGE SCALE GENOMIC DNA]</scope>
    <source>
        <strain evidence="5 6">DSM 5002</strain>
    </source>
</reference>
<evidence type="ECO:0000256" key="2">
    <source>
        <dbReference type="ARBA" id="ARBA00023125"/>
    </source>
</evidence>
<dbReference type="OrthoDB" id="7170131at2"/>
<dbReference type="Proteomes" id="UP000266273">
    <property type="component" value="Unassembled WGS sequence"/>
</dbReference>
<evidence type="ECO:0000256" key="1">
    <source>
        <dbReference type="ARBA" id="ARBA00023015"/>
    </source>
</evidence>
<dbReference type="Gene3D" id="3.40.50.2300">
    <property type="match status" value="2"/>
</dbReference>
<comment type="caution">
    <text evidence="5">The sequence shown here is derived from an EMBL/GenBank/DDBJ whole genome shotgun (WGS) entry which is preliminary data.</text>
</comment>
<name>A0A397P737_9HYPH</name>
<proteinExistence type="predicted"/>
<dbReference type="Pfam" id="PF13377">
    <property type="entry name" value="Peripla_BP_3"/>
    <property type="match status" value="1"/>
</dbReference>
<keyword evidence="2" id="KW-0238">DNA-binding</keyword>
<dbReference type="InterPro" id="IPR028082">
    <property type="entry name" value="Peripla_BP_I"/>
</dbReference>
<evidence type="ECO:0000313" key="5">
    <source>
        <dbReference type="EMBL" id="RIA45360.1"/>
    </source>
</evidence>
<dbReference type="PANTHER" id="PTHR30146">
    <property type="entry name" value="LACI-RELATED TRANSCRIPTIONAL REPRESSOR"/>
    <property type="match status" value="1"/>
</dbReference>
<evidence type="ECO:0000313" key="6">
    <source>
        <dbReference type="Proteomes" id="UP000266273"/>
    </source>
</evidence>
<dbReference type="InterPro" id="IPR000843">
    <property type="entry name" value="HTH_LacI"/>
</dbReference>
<accession>A0A397P737</accession>
<dbReference type="PROSITE" id="PS50932">
    <property type="entry name" value="HTH_LACI_2"/>
    <property type="match status" value="1"/>
</dbReference>
<dbReference type="EMBL" id="QXDF01000006">
    <property type="protein sequence ID" value="RIA45360.1"/>
    <property type="molecule type" value="Genomic_DNA"/>
</dbReference>
<dbReference type="GO" id="GO:0000976">
    <property type="term" value="F:transcription cis-regulatory region binding"/>
    <property type="evidence" value="ECO:0007669"/>
    <property type="project" value="TreeGrafter"/>
</dbReference>
<feature type="domain" description="HTH lacI-type" evidence="4">
    <location>
        <begin position="10"/>
        <end position="64"/>
    </location>
</feature>
<dbReference type="InterPro" id="IPR010982">
    <property type="entry name" value="Lambda_DNA-bd_dom_sf"/>
</dbReference>
<dbReference type="SMART" id="SM00354">
    <property type="entry name" value="HTH_LACI"/>
    <property type="match status" value="1"/>
</dbReference>
<dbReference type="CDD" id="cd06273">
    <property type="entry name" value="PBP1_LacI-like"/>
    <property type="match status" value="1"/>
</dbReference>
<sequence>MRKKSKRTAPGIVQVARAAGVSPATVSRFYNSPSVVRPPTRERIERAAAELGYIRNRAAGALQNRRSGAVGLIVPTIDNAIFAEVIQAFATRLRASERTLLIAAHGYDLNVEVELLRSLLEHRVDGVALVGFDHDAEIFKMLKGQGTAFLSMWNYRADSDIPCIGTENDQAGRTAARHLLDLGHRDIALMFPDVNINDRARDRMNAVRDEAEKAGIDIPDHRIIDCSYNITEAKAKVKAIFDAPNPPTALICGNDIIAHGAIYAGQALGLELPRDLSIVGIGDFKGSAEIEPGLTTVRLPAKRIGRGAADMIAALIDGRSPEPPQVLLPSELMLRNSTCAPRESAVRAVS</sequence>
<dbReference type="Gene3D" id="1.10.260.40">
    <property type="entry name" value="lambda repressor-like DNA-binding domains"/>
    <property type="match status" value="1"/>
</dbReference>
<evidence type="ECO:0000259" key="4">
    <source>
        <dbReference type="PROSITE" id="PS50932"/>
    </source>
</evidence>
<dbReference type="GO" id="GO:0003700">
    <property type="term" value="F:DNA-binding transcription factor activity"/>
    <property type="evidence" value="ECO:0007669"/>
    <property type="project" value="TreeGrafter"/>
</dbReference>
<gene>
    <name evidence="5" type="ORF">BXY53_2780</name>
</gene>
<keyword evidence="6" id="KW-1185">Reference proteome</keyword>
<protein>
    <submittedName>
        <fullName evidence="5">LacI family transcriptional regulator</fullName>
    </submittedName>
</protein>
<dbReference type="PANTHER" id="PTHR30146:SF138">
    <property type="entry name" value="TRANSCRIPTIONAL REGULATORY PROTEIN"/>
    <property type="match status" value="1"/>
</dbReference>
<dbReference type="SUPFAM" id="SSF53822">
    <property type="entry name" value="Periplasmic binding protein-like I"/>
    <property type="match status" value="1"/>
</dbReference>
<dbReference type="AlphaFoldDB" id="A0A397P737"/>
<dbReference type="SUPFAM" id="SSF47413">
    <property type="entry name" value="lambda repressor-like DNA-binding domains"/>
    <property type="match status" value="1"/>
</dbReference>
<dbReference type="Pfam" id="PF00356">
    <property type="entry name" value="LacI"/>
    <property type="match status" value="1"/>
</dbReference>
<evidence type="ECO:0000256" key="3">
    <source>
        <dbReference type="ARBA" id="ARBA00023163"/>
    </source>
</evidence>
<dbReference type="InterPro" id="IPR046335">
    <property type="entry name" value="LacI/GalR-like_sensor"/>
</dbReference>
<keyword evidence="3" id="KW-0804">Transcription</keyword>
<organism evidence="5 6">
    <name type="scientific">Dichotomicrobium thermohalophilum</name>
    <dbReference type="NCBI Taxonomy" id="933063"/>
    <lineage>
        <taxon>Bacteria</taxon>
        <taxon>Pseudomonadati</taxon>
        <taxon>Pseudomonadota</taxon>
        <taxon>Alphaproteobacteria</taxon>
        <taxon>Hyphomicrobiales</taxon>
        <taxon>Hyphomicrobiaceae</taxon>
        <taxon>Dichotomicrobium</taxon>
    </lineage>
</organism>
<dbReference type="RefSeq" id="WP_119062656.1">
    <property type="nucleotide sequence ID" value="NZ_QXDF01000006.1"/>
</dbReference>
<keyword evidence="1" id="KW-0805">Transcription regulation</keyword>